<feature type="domain" description="UmuC" evidence="16">
    <location>
        <begin position="11"/>
        <end position="192"/>
    </location>
</feature>
<dbReference type="InterPro" id="IPR017961">
    <property type="entry name" value="DNA_pol_Y-fam_little_finger"/>
</dbReference>
<name>A0ABU6LDT9_9GAMM</name>
<evidence type="ECO:0000256" key="11">
    <source>
        <dbReference type="ARBA" id="ARBA00022932"/>
    </source>
</evidence>
<dbReference type="Gene3D" id="3.40.1170.60">
    <property type="match status" value="1"/>
</dbReference>
<comment type="function">
    <text evidence="15">Poorly processive, error-prone DNA polymerase involved in untargeted mutagenesis. Copies undamaged DNA at stalled replication forks, which arise in vivo from mismatched or misaligned primer ends. These misaligned primers can be extended by PolIV. Exhibits no 3'-5' exonuclease (proofreading) activity. May be involved in translesional synthesis, in conjunction with the beta clamp from PolIII.</text>
</comment>
<dbReference type="InterPro" id="IPR043502">
    <property type="entry name" value="DNA/RNA_pol_sf"/>
</dbReference>
<sequence length="362" mass="41160">MTNPLPIQRKIIHVDMDCFYAAVEMRDNPALRDIPIAIGGRSEQRGVVSTCNYLARKYGVHSAMPTAQAMKLCPHLTLVHGRMEIYRQVSQQIRAIFARYTDKIEPLSLDEAYLDVSDCEMLHGSATLIAQHIRQAIEQELQLTASAGIAPVKFIAKVASDLNKPNGQYVVTPEQVDDFVAELKLEKIPGVGKVTIQKLHQQGLYVGRDVQNYAQQQLLQQFGKFGHSLWLRAHGIDEREVIVERQRKSVGVERTFSKNIASYDECWQVIEHLHLELEQRLRKVRPQLNIAKQGVKLKFADFQQTTVEHSYPLLDKQQFIPLLTEALTRQQGREIRLIGLSVGLEQGLKAQQLSFSFDNNKD</sequence>
<feature type="binding site" evidence="15">
    <location>
        <position position="15"/>
    </location>
    <ligand>
        <name>Mg(2+)</name>
        <dbReference type="ChEBI" id="CHEBI:18420"/>
    </ligand>
</feature>
<dbReference type="SUPFAM" id="SSF100879">
    <property type="entry name" value="Lesion bypass DNA polymerase (Y-family), little finger domain"/>
    <property type="match status" value="1"/>
</dbReference>
<gene>
    <name evidence="15 17" type="primary">dinB</name>
    <name evidence="17" type="ORF">VXS00_03605</name>
</gene>
<evidence type="ECO:0000256" key="14">
    <source>
        <dbReference type="ARBA" id="ARBA00049244"/>
    </source>
</evidence>
<reference evidence="17 18" key="1">
    <citation type="submission" date="2024-01" db="EMBL/GenBank/DDBJ databases">
        <title>Active colonisers of the gastrointestinal tract of Atlantic salmon farmed in a warm water region.</title>
        <authorList>
            <person name="Bowman J.P."/>
        </authorList>
    </citation>
    <scope>NUCLEOTIDE SEQUENCE [LARGE SCALE GENOMIC DNA]</scope>
    <source>
        <strain evidence="17 18">S4MW1</strain>
    </source>
</reference>
<dbReference type="PROSITE" id="PS50173">
    <property type="entry name" value="UMUC"/>
    <property type="match status" value="1"/>
</dbReference>
<dbReference type="InterPro" id="IPR001126">
    <property type="entry name" value="UmuC"/>
</dbReference>
<dbReference type="InterPro" id="IPR036775">
    <property type="entry name" value="DNA_pol_Y-fam_lit_finger_sf"/>
</dbReference>
<evidence type="ECO:0000256" key="5">
    <source>
        <dbReference type="ARBA" id="ARBA00022679"/>
    </source>
</evidence>
<comment type="caution">
    <text evidence="17">The sequence shown here is derived from an EMBL/GenBank/DDBJ whole genome shotgun (WGS) entry which is preliminary data.</text>
</comment>
<dbReference type="SUPFAM" id="SSF56672">
    <property type="entry name" value="DNA/RNA polymerases"/>
    <property type="match status" value="1"/>
</dbReference>
<feature type="active site" evidence="15">
    <location>
        <position position="111"/>
    </location>
</feature>
<evidence type="ECO:0000256" key="1">
    <source>
        <dbReference type="ARBA" id="ARBA00004496"/>
    </source>
</evidence>
<evidence type="ECO:0000256" key="6">
    <source>
        <dbReference type="ARBA" id="ARBA00022695"/>
    </source>
</evidence>
<dbReference type="PANTHER" id="PTHR11076:SF33">
    <property type="entry name" value="DNA POLYMERASE KAPPA"/>
    <property type="match status" value="1"/>
</dbReference>
<keyword evidence="7 15" id="KW-0235">DNA replication</keyword>
<evidence type="ECO:0000256" key="12">
    <source>
        <dbReference type="ARBA" id="ARBA00023125"/>
    </source>
</evidence>
<keyword evidence="12 15" id="KW-0238">DNA-binding</keyword>
<dbReference type="Gene3D" id="3.30.1490.100">
    <property type="entry name" value="DNA polymerase, Y-family, little finger domain"/>
    <property type="match status" value="1"/>
</dbReference>
<keyword evidence="13 15" id="KW-0234">DNA repair</keyword>
<evidence type="ECO:0000256" key="4">
    <source>
        <dbReference type="ARBA" id="ARBA00022490"/>
    </source>
</evidence>
<keyword evidence="5 15" id="KW-0808">Transferase</keyword>
<evidence type="ECO:0000256" key="10">
    <source>
        <dbReference type="ARBA" id="ARBA00022842"/>
    </source>
</evidence>
<dbReference type="Gene3D" id="1.10.150.20">
    <property type="entry name" value="5' to 3' exonuclease, C-terminal subdomain"/>
    <property type="match status" value="1"/>
</dbReference>
<dbReference type="InterPro" id="IPR043128">
    <property type="entry name" value="Rev_trsase/Diguanyl_cyclase"/>
</dbReference>
<keyword evidence="18" id="KW-1185">Reference proteome</keyword>
<dbReference type="NCBIfam" id="NF002677">
    <property type="entry name" value="PRK02406.1"/>
    <property type="match status" value="1"/>
</dbReference>
<dbReference type="Proteomes" id="UP001339429">
    <property type="component" value="Unassembled WGS sequence"/>
</dbReference>
<comment type="catalytic activity">
    <reaction evidence="14 15">
        <text>DNA(n) + a 2'-deoxyribonucleoside 5'-triphosphate = DNA(n+1) + diphosphate</text>
        <dbReference type="Rhea" id="RHEA:22508"/>
        <dbReference type="Rhea" id="RHEA-COMP:17339"/>
        <dbReference type="Rhea" id="RHEA-COMP:17340"/>
        <dbReference type="ChEBI" id="CHEBI:33019"/>
        <dbReference type="ChEBI" id="CHEBI:61560"/>
        <dbReference type="ChEBI" id="CHEBI:173112"/>
        <dbReference type="EC" id="2.7.7.7"/>
    </reaction>
</comment>
<evidence type="ECO:0000313" key="17">
    <source>
        <dbReference type="EMBL" id="MEC6897737.1"/>
    </source>
</evidence>
<accession>A0ABU6LDT9</accession>
<keyword evidence="9 15" id="KW-0227">DNA damage</keyword>
<comment type="subcellular location">
    <subcellularLocation>
        <location evidence="1 15">Cytoplasm</location>
    </subcellularLocation>
</comment>
<dbReference type="CDD" id="cd03586">
    <property type="entry name" value="PolY_Pol_IV_kappa"/>
    <property type="match status" value="1"/>
</dbReference>
<protein>
    <recommendedName>
        <fullName evidence="15">DNA polymerase IV</fullName>
        <shortName evidence="15">Pol IV</shortName>
        <ecNumber evidence="15">2.7.7.7</ecNumber>
    </recommendedName>
</protein>
<proteinExistence type="inferred from homology"/>
<organism evidence="17 18">
    <name type="scientific">Photobacterium piscicola</name>
    <dbReference type="NCBI Taxonomy" id="1378299"/>
    <lineage>
        <taxon>Bacteria</taxon>
        <taxon>Pseudomonadati</taxon>
        <taxon>Pseudomonadota</taxon>
        <taxon>Gammaproteobacteria</taxon>
        <taxon>Vibrionales</taxon>
        <taxon>Vibrionaceae</taxon>
        <taxon>Photobacterium</taxon>
    </lineage>
</organism>
<dbReference type="Pfam" id="PF00817">
    <property type="entry name" value="IMS"/>
    <property type="match status" value="1"/>
</dbReference>
<keyword evidence="8 15" id="KW-0479">Metal-binding</keyword>
<evidence type="ECO:0000259" key="16">
    <source>
        <dbReference type="PROSITE" id="PS50173"/>
    </source>
</evidence>
<comment type="subunit">
    <text evidence="15">Monomer.</text>
</comment>
<feature type="binding site" evidence="15">
    <location>
        <position position="110"/>
    </location>
    <ligand>
        <name>Mg(2+)</name>
        <dbReference type="ChEBI" id="CHEBI:18420"/>
    </ligand>
</feature>
<keyword evidence="4 15" id="KW-0963">Cytoplasm</keyword>
<keyword evidence="10 15" id="KW-0460">Magnesium</keyword>
<dbReference type="InterPro" id="IPR050116">
    <property type="entry name" value="DNA_polymerase-Y"/>
</dbReference>
<keyword evidence="6 15" id="KW-0548">Nucleotidyltransferase</keyword>
<evidence type="ECO:0000256" key="13">
    <source>
        <dbReference type="ARBA" id="ARBA00023204"/>
    </source>
</evidence>
<dbReference type="GO" id="GO:0003887">
    <property type="term" value="F:DNA-directed DNA polymerase activity"/>
    <property type="evidence" value="ECO:0007669"/>
    <property type="project" value="UniProtKB-EC"/>
</dbReference>
<feature type="site" description="Substrate discrimination" evidence="15">
    <location>
        <position position="20"/>
    </location>
</feature>
<evidence type="ECO:0000313" key="18">
    <source>
        <dbReference type="Proteomes" id="UP001339429"/>
    </source>
</evidence>
<keyword evidence="3 15" id="KW-0515">Mutator protein</keyword>
<comment type="cofactor">
    <cofactor evidence="15">
        <name>Mg(2+)</name>
        <dbReference type="ChEBI" id="CHEBI:18420"/>
    </cofactor>
    <text evidence="15">Binds 2 magnesium ions per subunit.</text>
</comment>
<dbReference type="Pfam" id="PF21999">
    <property type="entry name" value="IMS_HHH_1"/>
    <property type="match status" value="1"/>
</dbReference>
<evidence type="ECO:0000256" key="3">
    <source>
        <dbReference type="ARBA" id="ARBA00022457"/>
    </source>
</evidence>
<comment type="similarity">
    <text evidence="2 15">Belongs to the DNA polymerase type-Y family.</text>
</comment>
<evidence type="ECO:0000256" key="8">
    <source>
        <dbReference type="ARBA" id="ARBA00022723"/>
    </source>
</evidence>
<dbReference type="RefSeq" id="WP_327765655.1">
    <property type="nucleotide sequence ID" value="NZ_JAYXUC010000001.1"/>
</dbReference>
<dbReference type="HAMAP" id="MF_01113">
    <property type="entry name" value="DNApol_IV"/>
    <property type="match status" value="1"/>
</dbReference>
<keyword evidence="11 15" id="KW-0239">DNA-directed DNA polymerase</keyword>
<evidence type="ECO:0000256" key="2">
    <source>
        <dbReference type="ARBA" id="ARBA00010945"/>
    </source>
</evidence>
<dbReference type="Gene3D" id="3.30.70.270">
    <property type="match status" value="1"/>
</dbReference>
<dbReference type="Pfam" id="PF11799">
    <property type="entry name" value="IMS_C"/>
    <property type="match status" value="1"/>
</dbReference>
<dbReference type="EMBL" id="JAYXUD010000001">
    <property type="protein sequence ID" value="MEC6897737.1"/>
    <property type="molecule type" value="Genomic_DNA"/>
</dbReference>
<evidence type="ECO:0000256" key="15">
    <source>
        <dbReference type="HAMAP-Rule" id="MF_01113"/>
    </source>
</evidence>
<evidence type="ECO:0000256" key="7">
    <source>
        <dbReference type="ARBA" id="ARBA00022705"/>
    </source>
</evidence>
<dbReference type="InterPro" id="IPR022880">
    <property type="entry name" value="DNApol_IV"/>
</dbReference>
<dbReference type="EC" id="2.7.7.7" evidence="15"/>
<dbReference type="InterPro" id="IPR053848">
    <property type="entry name" value="IMS_HHH_1"/>
</dbReference>
<dbReference type="PANTHER" id="PTHR11076">
    <property type="entry name" value="DNA REPAIR POLYMERASE UMUC / TRANSFERASE FAMILY MEMBER"/>
    <property type="match status" value="1"/>
</dbReference>
<evidence type="ECO:0000256" key="9">
    <source>
        <dbReference type="ARBA" id="ARBA00022763"/>
    </source>
</evidence>